<dbReference type="GeneID" id="18757952"/>
<dbReference type="InParanoid" id="K1WR08"/>
<evidence type="ECO:0000313" key="2">
    <source>
        <dbReference type="Proteomes" id="UP000006753"/>
    </source>
</evidence>
<dbReference type="HOGENOM" id="CLU_2441298_0_0_1"/>
<dbReference type="EMBL" id="JH921430">
    <property type="protein sequence ID" value="EKD20065.1"/>
    <property type="molecule type" value="Genomic_DNA"/>
</dbReference>
<evidence type="ECO:0000313" key="1">
    <source>
        <dbReference type="EMBL" id="EKD20065.1"/>
    </source>
</evidence>
<keyword evidence="2" id="KW-1185">Reference proteome</keyword>
<organism evidence="1 2">
    <name type="scientific">Marssonina brunnea f. sp. multigermtubi (strain MB_m1)</name>
    <name type="common">Marssonina leaf spot fungus</name>
    <dbReference type="NCBI Taxonomy" id="1072389"/>
    <lineage>
        <taxon>Eukaryota</taxon>
        <taxon>Fungi</taxon>
        <taxon>Dikarya</taxon>
        <taxon>Ascomycota</taxon>
        <taxon>Pezizomycotina</taxon>
        <taxon>Leotiomycetes</taxon>
        <taxon>Helotiales</taxon>
        <taxon>Drepanopezizaceae</taxon>
        <taxon>Drepanopeziza</taxon>
    </lineage>
</organism>
<reference evidence="1 2" key="1">
    <citation type="journal article" date="2012" name="BMC Genomics">
        <title>Sequencing the genome of Marssonina brunnea reveals fungus-poplar co-evolution.</title>
        <authorList>
            <person name="Zhu S."/>
            <person name="Cao Y.-Z."/>
            <person name="Jiang C."/>
            <person name="Tan B.-Y."/>
            <person name="Wang Z."/>
            <person name="Feng S."/>
            <person name="Zhang L."/>
            <person name="Su X.-H."/>
            <person name="Brejova B."/>
            <person name="Vinar T."/>
            <person name="Xu M."/>
            <person name="Wang M.-X."/>
            <person name="Zhang S.-G."/>
            <person name="Huang M.-R."/>
            <person name="Wu R."/>
            <person name="Zhou Y."/>
        </authorList>
    </citation>
    <scope>NUCLEOTIDE SEQUENCE [LARGE SCALE GENOMIC DNA]</scope>
    <source>
        <strain evidence="1 2">MB_m1</strain>
    </source>
</reference>
<protein>
    <submittedName>
        <fullName evidence="1">Uncharacterized protein</fullName>
    </submittedName>
</protein>
<sequence length="90" mass="9025">MSFFENFCAFLASAASAGMRAARETLIPSLAEGSKAAAEKIGHAVSAESGLSKENLGRALAGAGQAVNSFAQNHVGPAVGGAAVALERMF</sequence>
<dbReference type="KEGG" id="mbe:MBM_02017"/>
<dbReference type="Proteomes" id="UP000006753">
    <property type="component" value="Unassembled WGS sequence"/>
</dbReference>
<gene>
    <name evidence="1" type="ORF">MBM_02017</name>
</gene>
<dbReference type="AlphaFoldDB" id="K1WR08"/>
<dbReference type="RefSeq" id="XP_007289906.1">
    <property type="nucleotide sequence ID" value="XM_007289844.1"/>
</dbReference>
<name>K1WR08_MARBU</name>
<proteinExistence type="predicted"/>
<accession>K1WR08</accession>